<feature type="domain" description="Putative Flagellin Flp1-like" evidence="2">
    <location>
        <begin position="27"/>
        <end position="72"/>
    </location>
</feature>
<dbReference type="InterPro" id="IPR031564">
    <property type="entry name" value="Flp1-like"/>
</dbReference>
<keyword evidence="1" id="KW-0812">Transmembrane</keyword>
<protein>
    <recommendedName>
        <fullName evidence="2">Putative Flagellin Flp1-like domain-containing protein</fullName>
    </recommendedName>
</protein>
<comment type="caution">
    <text evidence="3">The sequence shown here is derived from an EMBL/GenBank/DDBJ whole genome shotgun (WGS) entry which is preliminary data.</text>
</comment>
<evidence type="ECO:0000259" key="2">
    <source>
        <dbReference type="Pfam" id="PF16982"/>
    </source>
</evidence>
<accession>A0ABS5PST8</accession>
<keyword evidence="1" id="KW-0472">Membrane</keyword>
<proteinExistence type="predicted"/>
<dbReference type="RefSeq" id="WP_213238101.1">
    <property type="nucleotide sequence ID" value="NZ_JAHBCL010000034.1"/>
</dbReference>
<feature type="transmembrane region" description="Helical" evidence="1">
    <location>
        <begin position="32"/>
        <end position="52"/>
    </location>
</feature>
<dbReference type="Pfam" id="PF16982">
    <property type="entry name" value="Flp1_like"/>
    <property type="match status" value="1"/>
</dbReference>
<gene>
    <name evidence="3" type="ORF">KHM83_16245</name>
</gene>
<keyword evidence="4" id="KW-1185">Reference proteome</keyword>
<dbReference type="EMBL" id="JAHBCL010000034">
    <property type="protein sequence ID" value="MBS7528240.1"/>
    <property type="molecule type" value="Genomic_DNA"/>
</dbReference>
<reference evidence="3 4" key="1">
    <citation type="submission" date="2021-05" db="EMBL/GenBank/DDBJ databases">
        <title>Fusibacter ferrireducens sp. nov., an anaerobic, sulfur- and Fe-reducing bacterium isolated from the mangrove sediment.</title>
        <authorList>
            <person name="Qiu D."/>
        </authorList>
    </citation>
    <scope>NUCLEOTIDE SEQUENCE [LARGE SCALE GENOMIC DNA]</scope>
    <source>
        <strain evidence="3 4">DSM 12116</strain>
    </source>
</reference>
<keyword evidence="1" id="KW-1133">Transmembrane helix</keyword>
<name>A0ABS5PST8_9FIRM</name>
<organism evidence="3 4">
    <name type="scientific">Fusibacter paucivorans</name>
    <dbReference type="NCBI Taxonomy" id="76009"/>
    <lineage>
        <taxon>Bacteria</taxon>
        <taxon>Bacillati</taxon>
        <taxon>Bacillota</taxon>
        <taxon>Clostridia</taxon>
        <taxon>Eubacteriales</taxon>
        <taxon>Eubacteriales Family XII. Incertae Sedis</taxon>
        <taxon>Fusibacter</taxon>
    </lineage>
</organism>
<dbReference type="Proteomes" id="UP000746471">
    <property type="component" value="Unassembled WGS sequence"/>
</dbReference>
<evidence type="ECO:0000313" key="3">
    <source>
        <dbReference type="EMBL" id="MBS7528240.1"/>
    </source>
</evidence>
<evidence type="ECO:0000313" key="4">
    <source>
        <dbReference type="Proteomes" id="UP000746471"/>
    </source>
</evidence>
<evidence type="ECO:0000256" key="1">
    <source>
        <dbReference type="SAM" id="Phobius"/>
    </source>
</evidence>
<sequence length="75" mass="8764">MKTHIQNVDIKRRMYQRRLMESFMRIRSDDRGVGTIEIVIILAVLVGLALLFRNFAKKIFDGYVTTIDTDATKIF</sequence>